<gene>
    <name evidence="2" type="ORF">Gogos_020451</name>
</gene>
<organism evidence="2 3">
    <name type="scientific">Gossypium gossypioides</name>
    <name type="common">Mexican cotton</name>
    <name type="synonym">Selera gossypioides</name>
    <dbReference type="NCBI Taxonomy" id="34282"/>
    <lineage>
        <taxon>Eukaryota</taxon>
        <taxon>Viridiplantae</taxon>
        <taxon>Streptophyta</taxon>
        <taxon>Embryophyta</taxon>
        <taxon>Tracheophyta</taxon>
        <taxon>Spermatophyta</taxon>
        <taxon>Magnoliopsida</taxon>
        <taxon>eudicotyledons</taxon>
        <taxon>Gunneridae</taxon>
        <taxon>Pentapetalae</taxon>
        <taxon>rosids</taxon>
        <taxon>malvids</taxon>
        <taxon>Malvales</taxon>
        <taxon>Malvaceae</taxon>
        <taxon>Malvoideae</taxon>
        <taxon>Gossypium</taxon>
    </lineage>
</organism>
<feature type="domain" description="Ycf2 N-terminal" evidence="1">
    <location>
        <begin position="2"/>
        <end position="40"/>
    </location>
</feature>
<dbReference type="OrthoDB" id="1896775at2759"/>
<evidence type="ECO:0000313" key="3">
    <source>
        <dbReference type="Proteomes" id="UP000593579"/>
    </source>
</evidence>
<name>A0A7J9D3H3_GOSGO</name>
<reference evidence="2 3" key="1">
    <citation type="journal article" date="2019" name="Genome Biol. Evol.">
        <title>Insights into the evolution of the New World diploid cottons (Gossypium, subgenus Houzingenia) based on genome sequencing.</title>
        <authorList>
            <person name="Grover C.E."/>
            <person name="Arick M.A. 2nd"/>
            <person name="Thrash A."/>
            <person name="Conover J.L."/>
            <person name="Sanders W.S."/>
            <person name="Peterson D.G."/>
            <person name="Frelichowski J.E."/>
            <person name="Scheffler J.A."/>
            <person name="Scheffler B.E."/>
            <person name="Wendel J.F."/>
        </authorList>
    </citation>
    <scope>NUCLEOTIDE SEQUENCE [LARGE SCALE GENOMIC DNA]</scope>
    <source>
        <strain evidence="2">5</strain>
        <tissue evidence="2">Leaf</tissue>
    </source>
</reference>
<comment type="caution">
    <text evidence="2">The sequence shown here is derived from an EMBL/GenBank/DDBJ whole genome shotgun (WGS) entry which is preliminary data.</text>
</comment>
<evidence type="ECO:0000313" key="2">
    <source>
        <dbReference type="EMBL" id="MBA0755287.1"/>
    </source>
</evidence>
<protein>
    <recommendedName>
        <fullName evidence="1">Ycf2 N-terminal domain-containing protein</fullName>
    </recommendedName>
</protein>
<feature type="non-terminal residue" evidence="2">
    <location>
        <position position="50"/>
    </location>
</feature>
<dbReference type="EMBL" id="JABEZY010268719">
    <property type="protein sequence ID" value="MBA0755287.1"/>
    <property type="molecule type" value="Genomic_DNA"/>
</dbReference>
<dbReference type="InterPro" id="IPR056777">
    <property type="entry name" value="Ycf2_N"/>
</dbReference>
<dbReference type="Proteomes" id="UP000593579">
    <property type="component" value="Unassembled WGS sequence"/>
</dbReference>
<proteinExistence type="predicted"/>
<evidence type="ECO:0000259" key="1">
    <source>
        <dbReference type="Pfam" id="PF05695"/>
    </source>
</evidence>
<keyword evidence="3" id="KW-1185">Reference proteome</keyword>
<dbReference type="AlphaFoldDB" id="A0A7J9D3H3"/>
<sequence>MEIESDRFPKCLSRYSSMSRLFTECEKQMNNHLLMEEIEEKNLHQYLNFN</sequence>
<accession>A0A7J9D3H3</accession>
<dbReference type="Pfam" id="PF05695">
    <property type="entry name" value="Ycf2"/>
    <property type="match status" value="1"/>
</dbReference>